<dbReference type="Proteomes" id="UP000587462">
    <property type="component" value="Unassembled WGS sequence"/>
</dbReference>
<gene>
    <name evidence="5" type="ORF">HG542_21670</name>
</gene>
<comment type="similarity">
    <text evidence="1">Belongs to the short-chain dehydrogenases/reductases (SDR) family.</text>
</comment>
<dbReference type="FunFam" id="3.40.50.720:FF:000173">
    <property type="entry name" value="3-oxoacyl-[acyl-carrier protein] reductase"/>
    <property type="match status" value="1"/>
</dbReference>
<name>A0A7Y7E8P0_STRMO</name>
<dbReference type="PRINTS" id="PR00080">
    <property type="entry name" value="SDRFAMILY"/>
</dbReference>
<proteinExistence type="inferred from homology"/>
<dbReference type="InterPro" id="IPR036291">
    <property type="entry name" value="NAD(P)-bd_dom_sf"/>
</dbReference>
<feature type="domain" description="Ketoreductase" evidence="4">
    <location>
        <begin position="20"/>
        <end position="199"/>
    </location>
</feature>
<dbReference type="InterPro" id="IPR020904">
    <property type="entry name" value="Sc_DH/Rdtase_CS"/>
</dbReference>
<evidence type="ECO:0000256" key="1">
    <source>
        <dbReference type="ARBA" id="ARBA00006484"/>
    </source>
</evidence>
<dbReference type="GO" id="GO:0016491">
    <property type="term" value="F:oxidoreductase activity"/>
    <property type="evidence" value="ECO:0007669"/>
    <property type="project" value="UniProtKB-KW"/>
</dbReference>
<reference evidence="5 6" key="1">
    <citation type="submission" date="2020-04" db="EMBL/GenBank/DDBJ databases">
        <title>Draft Genome Sequence of Streptomyces morookaense DSM 40503, an 8-azaguanine-producing strain.</title>
        <authorList>
            <person name="Qi J."/>
            <person name="Gao J.-M."/>
        </authorList>
    </citation>
    <scope>NUCLEOTIDE SEQUENCE [LARGE SCALE GENOMIC DNA]</scope>
    <source>
        <strain evidence="5 6">DSM 40503</strain>
    </source>
</reference>
<dbReference type="SMART" id="SM00822">
    <property type="entry name" value="PKS_KR"/>
    <property type="match status" value="1"/>
</dbReference>
<dbReference type="CDD" id="cd05233">
    <property type="entry name" value="SDR_c"/>
    <property type="match status" value="1"/>
</dbReference>
<keyword evidence="6" id="KW-1185">Reference proteome</keyword>
<evidence type="ECO:0000313" key="6">
    <source>
        <dbReference type="Proteomes" id="UP000587462"/>
    </source>
</evidence>
<protein>
    <submittedName>
        <fullName evidence="5">SDR family oxidoreductase</fullName>
    </submittedName>
</protein>
<dbReference type="PROSITE" id="PS00061">
    <property type="entry name" value="ADH_SHORT"/>
    <property type="match status" value="1"/>
</dbReference>
<dbReference type="InterPro" id="IPR057326">
    <property type="entry name" value="KR_dom"/>
</dbReference>
<keyword evidence="2" id="KW-0560">Oxidoreductase</keyword>
<dbReference type="RefSeq" id="WP_171083975.1">
    <property type="nucleotide sequence ID" value="NZ_BNBU01000008.1"/>
</dbReference>
<sequence>MRGDTGAVAPAAYRGQLAGRTALVTGGAQGLGATVVRVMYDAGVRVLSWDVDEARNRATAAEIDPGDALVLPVHVDLTDLEAVECAYRCGRERFGPADILVNNAARALPKSLWETTAAEWDQVFEVNVRAAFFLTRTVATDMRARGWGRVVNMASLAGQIARPTGAAYGASKAALTALTRAFAAELAPYGVTVNTVAPAMFDTPMVRGIGREALAGLIAQVPVGRIARPEEIALLVRHLVGPDSGFITGATYDINGGALMR</sequence>
<organism evidence="5 6">
    <name type="scientific">Streptomyces morookaense</name>
    <name type="common">Streptoverticillium morookaense</name>
    <dbReference type="NCBI Taxonomy" id="1970"/>
    <lineage>
        <taxon>Bacteria</taxon>
        <taxon>Bacillati</taxon>
        <taxon>Actinomycetota</taxon>
        <taxon>Actinomycetes</taxon>
        <taxon>Kitasatosporales</taxon>
        <taxon>Streptomycetaceae</taxon>
        <taxon>Streptomyces</taxon>
    </lineage>
</organism>
<dbReference type="EMBL" id="JABBXF010000049">
    <property type="protein sequence ID" value="NVK80250.1"/>
    <property type="molecule type" value="Genomic_DNA"/>
</dbReference>
<dbReference type="InterPro" id="IPR002347">
    <property type="entry name" value="SDR_fam"/>
</dbReference>
<dbReference type="Pfam" id="PF13561">
    <property type="entry name" value="adh_short_C2"/>
    <property type="match status" value="1"/>
</dbReference>
<keyword evidence="3" id="KW-0520">NAD</keyword>
<dbReference type="SUPFAM" id="SSF51735">
    <property type="entry name" value="NAD(P)-binding Rossmann-fold domains"/>
    <property type="match status" value="1"/>
</dbReference>
<dbReference type="PRINTS" id="PR00081">
    <property type="entry name" value="GDHRDH"/>
</dbReference>
<evidence type="ECO:0000313" key="5">
    <source>
        <dbReference type="EMBL" id="NVK80250.1"/>
    </source>
</evidence>
<dbReference type="PANTHER" id="PTHR24321:SF8">
    <property type="entry name" value="ESTRADIOL 17-BETA-DEHYDROGENASE 8-RELATED"/>
    <property type="match status" value="1"/>
</dbReference>
<accession>A0A7Y7E8P0</accession>
<comment type="caution">
    <text evidence="5">The sequence shown here is derived from an EMBL/GenBank/DDBJ whole genome shotgun (WGS) entry which is preliminary data.</text>
</comment>
<evidence type="ECO:0000256" key="2">
    <source>
        <dbReference type="ARBA" id="ARBA00023002"/>
    </source>
</evidence>
<dbReference type="AlphaFoldDB" id="A0A7Y7E8P0"/>
<evidence type="ECO:0000256" key="3">
    <source>
        <dbReference type="ARBA" id="ARBA00023027"/>
    </source>
</evidence>
<dbReference type="Gene3D" id="3.40.50.720">
    <property type="entry name" value="NAD(P)-binding Rossmann-like Domain"/>
    <property type="match status" value="1"/>
</dbReference>
<evidence type="ECO:0000259" key="4">
    <source>
        <dbReference type="SMART" id="SM00822"/>
    </source>
</evidence>
<dbReference type="PANTHER" id="PTHR24321">
    <property type="entry name" value="DEHYDROGENASES, SHORT CHAIN"/>
    <property type="match status" value="1"/>
</dbReference>